<feature type="domain" description="NAD(P)-binding" evidence="1">
    <location>
        <begin position="8"/>
        <end position="181"/>
    </location>
</feature>
<proteinExistence type="predicted"/>
<organism evidence="2">
    <name type="scientific">Arsenophonus endosymbiont of Trialeurodes vaporariorum</name>
    <dbReference type="NCBI Taxonomy" id="235567"/>
    <lineage>
        <taxon>Bacteria</taxon>
        <taxon>Pseudomonadati</taxon>
        <taxon>Pseudomonadota</taxon>
        <taxon>Gammaproteobacteria</taxon>
        <taxon>Enterobacterales</taxon>
        <taxon>Morganellaceae</taxon>
        <taxon>Arsenophonus</taxon>
    </lineage>
</organism>
<gene>
    <name evidence="2" type="ORF">ARTV_0161</name>
</gene>
<evidence type="ECO:0000313" key="2">
    <source>
        <dbReference type="EMBL" id="SSW94638.1"/>
    </source>
</evidence>
<dbReference type="PANTHER" id="PTHR15020">
    <property type="entry name" value="FLAVIN REDUCTASE-RELATED"/>
    <property type="match status" value="1"/>
</dbReference>
<dbReference type="EMBL" id="UFQR01000001">
    <property type="protein sequence ID" value="SSW94638.1"/>
    <property type="molecule type" value="Genomic_DNA"/>
</dbReference>
<name>A0A3B0M3K6_9GAMM</name>
<dbReference type="Pfam" id="PF13460">
    <property type="entry name" value="NAD_binding_10"/>
    <property type="match status" value="1"/>
</dbReference>
<accession>A0A3B0M3K6</accession>
<dbReference type="Gene3D" id="3.40.50.720">
    <property type="entry name" value="NAD(P)-binding Rossmann-like Domain"/>
    <property type="match status" value="1"/>
</dbReference>
<dbReference type="SUPFAM" id="SSF51735">
    <property type="entry name" value="NAD(P)-binding Rossmann-fold domains"/>
    <property type="match status" value="1"/>
</dbReference>
<protein>
    <recommendedName>
        <fullName evidence="1">NAD(P)-binding domain-containing protein</fullName>
    </recommendedName>
</protein>
<dbReference type="InterPro" id="IPR036291">
    <property type="entry name" value="NAD(P)-bd_dom_sf"/>
</dbReference>
<evidence type="ECO:0000259" key="1">
    <source>
        <dbReference type="Pfam" id="PF13460"/>
    </source>
</evidence>
<dbReference type="PANTHER" id="PTHR15020:SF50">
    <property type="entry name" value="UPF0659 PROTEIN YMR090W"/>
    <property type="match status" value="1"/>
</dbReference>
<dbReference type="AlphaFoldDB" id="A0A3B0M3K6"/>
<reference evidence="2" key="1">
    <citation type="submission" date="2018-04" db="EMBL/GenBank/DDBJ databases">
        <authorList>
            <person name="Go L.Y."/>
            <person name="Mitchell J.A."/>
        </authorList>
    </citation>
    <scope>NUCLEOTIDE SEQUENCE</scope>
    <source>
        <strain evidence="2">ARTV</strain>
    </source>
</reference>
<dbReference type="InterPro" id="IPR016040">
    <property type="entry name" value="NAD(P)-bd_dom"/>
</dbReference>
<sequence>MSQWIVFGAGKGIGYHLVQYGLQQGHQVIAFIRHAKYKTRLTQIGAQVIEGDACQYSDIKNTLADISNNSIIFSTIGGKSADLTGNLNIIKSAEMLNMRRLLLVTSVGCSDGWKYLSSKAKALFGMSIRHKSMVECYLKTSSLDYTILRPAGLLNLPATGNHQRIQLPQIGLVTRQDIAIELSNIAENKLTYQQTYTVIDPSLSFNMK</sequence>